<organism evidence="1 2">
    <name type="scientific">Lachnospira multipara</name>
    <dbReference type="NCBI Taxonomy" id="28051"/>
    <lineage>
        <taxon>Bacteria</taxon>
        <taxon>Bacillati</taxon>
        <taxon>Bacillota</taxon>
        <taxon>Clostridia</taxon>
        <taxon>Lachnospirales</taxon>
        <taxon>Lachnospiraceae</taxon>
        <taxon>Lachnospira</taxon>
    </lineage>
</organism>
<evidence type="ECO:0000313" key="1">
    <source>
        <dbReference type="EMBL" id="SEF86392.1"/>
    </source>
</evidence>
<accession>A0A1H5VGC7</accession>
<dbReference type="AlphaFoldDB" id="A0A1H5VGC7"/>
<protein>
    <submittedName>
        <fullName evidence="1">Uncharacterized protein</fullName>
    </submittedName>
</protein>
<evidence type="ECO:0000313" key="2">
    <source>
        <dbReference type="Proteomes" id="UP000236726"/>
    </source>
</evidence>
<dbReference type="Proteomes" id="UP000236726">
    <property type="component" value="Unassembled WGS sequence"/>
</dbReference>
<reference evidence="1 2" key="1">
    <citation type="submission" date="2016-10" db="EMBL/GenBank/DDBJ databases">
        <authorList>
            <person name="de Groot N.N."/>
        </authorList>
    </citation>
    <scope>NUCLEOTIDE SEQUENCE [LARGE SCALE GENOMIC DNA]</scope>
    <source>
        <strain evidence="1 2">D15d</strain>
    </source>
</reference>
<name>A0A1H5VGC7_9FIRM</name>
<proteinExistence type="predicted"/>
<sequence>MAGLINENFEEELLTELSWIKSVVVDIGEKLGINSFEMELLKNSIEPEEEKAINKLIVLNYKKIKSLDIAERRKLLEKYFFTETGKSWNVPDEISEKLVQLRLEELSTKDK</sequence>
<dbReference type="EMBL" id="FNUL01000011">
    <property type="protein sequence ID" value="SEF86392.1"/>
    <property type="molecule type" value="Genomic_DNA"/>
</dbReference>
<keyword evidence="2" id="KW-1185">Reference proteome</keyword>
<dbReference type="RefSeq" id="WP_103953040.1">
    <property type="nucleotide sequence ID" value="NZ_FNUL01000011.1"/>
</dbReference>
<gene>
    <name evidence="1" type="ORF">SAMN05216537_11132</name>
</gene>